<organism evidence="1 2">
    <name type="scientific">Dreissena polymorpha</name>
    <name type="common">Zebra mussel</name>
    <name type="synonym">Mytilus polymorpha</name>
    <dbReference type="NCBI Taxonomy" id="45954"/>
    <lineage>
        <taxon>Eukaryota</taxon>
        <taxon>Metazoa</taxon>
        <taxon>Spiralia</taxon>
        <taxon>Lophotrochozoa</taxon>
        <taxon>Mollusca</taxon>
        <taxon>Bivalvia</taxon>
        <taxon>Autobranchia</taxon>
        <taxon>Heteroconchia</taxon>
        <taxon>Euheterodonta</taxon>
        <taxon>Imparidentia</taxon>
        <taxon>Neoheterodontei</taxon>
        <taxon>Myida</taxon>
        <taxon>Dreissenoidea</taxon>
        <taxon>Dreissenidae</taxon>
        <taxon>Dreissena</taxon>
    </lineage>
</organism>
<reference evidence="1" key="2">
    <citation type="submission" date="2020-11" db="EMBL/GenBank/DDBJ databases">
        <authorList>
            <person name="McCartney M.A."/>
            <person name="Auch B."/>
            <person name="Kono T."/>
            <person name="Mallez S."/>
            <person name="Becker A."/>
            <person name="Gohl D.M."/>
            <person name="Silverstein K.A.T."/>
            <person name="Koren S."/>
            <person name="Bechman K.B."/>
            <person name="Herman A."/>
            <person name="Abrahante J.E."/>
            <person name="Garbe J."/>
        </authorList>
    </citation>
    <scope>NUCLEOTIDE SEQUENCE</scope>
    <source>
        <strain evidence="1">Duluth1</strain>
        <tissue evidence="1">Whole animal</tissue>
    </source>
</reference>
<name>A0A9D4CVH5_DREPO</name>
<dbReference type="AlphaFoldDB" id="A0A9D4CVH5"/>
<proteinExistence type="predicted"/>
<evidence type="ECO:0000313" key="2">
    <source>
        <dbReference type="Proteomes" id="UP000828390"/>
    </source>
</evidence>
<accession>A0A9D4CVH5</accession>
<reference evidence="1" key="1">
    <citation type="journal article" date="2019" name="bioRxiv">
        <title>The Genome of the Zebra Mussel, Dreissena polymorpha: A Resource for Invasive Species Research.</title>
        <authorList>
            <person name="McCartney M.A."/>
            <person name="Auch B."/>
            <person name="Kono T."/>
            <person name="Mallez S."/>
            <person name="Zhang Y."/>
            <person name="Obille A."/>
            <person name="Becker A."/>
            <person name="Abrahante J.E."/>
            <person name="Garbe J."/>
            <person name="Badalamenti J.P."/>
            <person name="Herman A."/>
            <person name="Mangelson H."/>
            <person name="Liachko I."/>
            <person name="Sullivan S."/>
            <person name="Sone E.D."/>
            <person name="Koren S."/>
            <person name="Silverstein K.A.T."/>
            <person name="Beckman K.B."/>
            <person name="Gohl D.M."/>
        </authorList>
    </citation>
    <scope>NUCLEOTIDE SEQUENCE</scope>
    <source>
        <strain evidence="1">Duluth1</strain>
        <tissue evidence="1">Whole animal</tissue>
    </source>
</reference>
<protein>
    <submittedName>
        <fullName evidence="1">Uncharacterized protein</fullName>
    </submittedName>
</protein>
<comment type="caution">
    <text evidence="1">The sequence shown here is derived from an EMBL/GenBank/DDBJ whole genome shotgun (WGS) entry which is preliminary data.</text>
</comment>
<dbReference type="EMBL" id="JAIWYP010000011">
    <property type="protein sequence ID" value="KAH3733302.1"/>
    <property type="molecule type" value="Genomic_DNA"/>
</dbReference>
<gene>
    <name evidence="1" type="ORF">DPMN_039728</name>
</gene>
<sequence length="174" mass="19772">MAEGGMGRTDFEPESNIRHSSLYARYSQNYIESVSLEISVIMTRLVYGEKNRRWRAEKFKEFDLLRNAALGRYMTGITVGSKAEGLTCWLESAKDWLMVVNGILCVEAGININYILNDIEVYRMDPSVYPGHCRLFLEKPVTARSNIIHKYLCEDGDANVLLSSSVLLDECLAF</sequence>
<evidence type="ECO:0000313" key="1">
    <source>
        <dbReference type="EMBL" id="KAH3733302.1"/>
    </source>
</evidence>
<keyword evidence="2" id="KW-1185">Reference proteome</keyword>
<dbReference type="Proteomes" id="UP000828390">
    <property type="component" value="Unassembled WGS sequence"/>
</dbReference>